<name>A0ACC0V0S7_9HYPO</name>
<gene>
    <name evidence="1" type="ORF">N3K66_006216</name>
</gene>
<sequence>MDSTPLLEAVDGLPGPSAMRDHPAFLRACHSPWRFIPQNILVIIRGIILAYLTAVGVMAAKYKLGVDFVLVFAYHLVTFSWTFTHLYYPQVDDTEGGIEYYIISAMSLPDNMGSLRKQFRFTVFYTTAVVFSFVNSTVYWFVTRQQGQPGFTDPSPPQESGAPGELPIIWGWDTDPSMPLYVPDMPFSDLFGEGWFKPFIIFNLYAITSIIMVVEIFFLNSIRRPFAIGSHFFSLVLFSGLYLGWAGIGKLLTQWPAFAWLDESQVGSEEAVTAYGIGFVILAPLMYILMQGFVGIREGIHRSLTESREQAADEGSGAEDS</sequence>
<dbReference type="EMBL" id="CM047944">
    <property type="protein sequence ID" value="KAI9899755.1"/>
    <property type="molecule type" value="Genomic_DNA"/>
</dbReference>
<accession>A0ACC0V0S7</accession>
<protein>
    <submittedName>
        <fullName evidence="1">Uncharacterized protein</fullName>
    </submittedName>
</protein>
<dbReference type="Proteomes" id="UP001163324">
    <property type="component" value="Chromosome 5"/>
</dbReference>
<evidence type="ECO:0000313" key="2">
    <source>
        <dbReference type="Proteomes" id="UP001163324"/>
    </source>
</evidence>
<organism evidence="1 2">
    <name type="scientific">Trichothecium roseum</name>
    <dbReference type="NCBI Taxonomy" id="47278"/>
    <lineage>
        <taxon>Eukaryota</taxon>
        <taxon>Fungi</taxon>
        <taxon>Dikarya</taxon>
        <taxon>Ascomycota</taxon>
        <taxon>Pezizomycotina</taxon>
        <taxon>Sordariomycetes</taxon>
        <taxon>Hypocreomycetidae</taxon>
        <taxon>Hypocreales</taxon>
        <taxon>Hypocreales incertae sedis</taxon>
        <taxon>Trichothecium</taxon>
    </lineage>
</organism>
<keyword evidence="2" id="KW-1185">Reference proteome</keyword>
<comment type="caution">
    <text evidence="1">The sequence shown here is derived from an EMBL/GenBank/DDBJ whole genome shotgun (WGS) entry which is preliminary data.</text>
</comment>
<evidence type="ECO:0000313" key="1">
    <source>
        <dbReference type="EMBL" id="KAI9899755.1"/>
    </source>
</evidence>
<proteinExistence type="predicted"/>
<reference evidence="1" key="1">
    <citation type="submission" date="2022-10" db="EMBL/GenBank/DDBJ databases">
        <title>Complete Genome of Trichothecium roseum strain YXFP-22015, a Plant Pathogen Isolated from Citrus.</title>
        <authorList>
            <person name="Wang Y."/>
            <person name="Zhu L."/>
        </authorList>
    </citation>
    <scope>NUCLEOTIDE SEQUENCE</scope>
    <source>
        <strain evidence="1">YXFP-22015</strain>
    </source>
</reference>